<dbReference type="Gene3D" id="3.40.50.300">
    <property type="entry name" value="P-loop containing nucleotide triphosphate hydrolases"/>
    <property type="match status" value="1"/>
</dbReference>
<dbReference type="InterPro" id="IPR029033">
    <property type="entry name" value="His_PPase_superfam"/>
</dbReference>
<dbReference type="GO" id="GO:0009507">
    <property type="term" value="C:chloroplast"/>
    <property type="evidence" value="ECO:0007669"/>
    <property type="project" value="UniProtKB-SubCell"/>
</dbReference>
<feature type="compositionally biased region" description="Polar residues" evidence="6">
    <location>
        <begin position="11"/>
        <end position="28"/>
    </location>
</feature>
<dbReference type="InterPro" id="IPR013078">
    <property type="entry name" value="His_Pase_superF_clade-1"/>
</dbReference>
<dbReference type="PANTHER" id="PTHR10606:SF44">
    <property type="entry name" value="6-PHOSPHOFRUCTO 2-KINASE_FRUCTOSE 2,6-BISPHOSPHATASE LONG FORM"/>
    <property type="match status" value="1"/>
</dbReference>
<proteinExistence type="predicted"/>
<evidence type="ECO:0000256" key="6">
    <source>
        <dbReference type="SAM" id="MobiDB-lite"/>
    </source>
</evidence>
<dbReference type="GO" id="GO:0006000">
    <property type="term" value="P:fructose metabolic process"/>
    <property type="evidence" value="ECO:0007669"/>
    <property type="project" value="InterPro"/>
</dbReference>
<dbReference type="Proteomes" id="UP000011087">
    <property type="component" value="Unassembled WGS sequence"/>
</dbReference>
<dbReference type="AlphaFoldDB" id="L1JQT9"/>
<name>L1JQT9_GUITC</name>
<dbReference type="Gene3D" id="3.40.50.1240">
    <property type="entry name" value="Phosphoglycerate mutase-like"/>
    <property type="match status" value="1"/>
</dbReference>
<keyword evidence="10" id="KW-1185">Reference proteome</keyword>
<dbReference type="KEGG" id="gtt:GUITHDRAFT_161860"/>
<reference evidence="9" key="3">
    <citation type="submission" date="2015-06" db="UniProtKB">
        <authorList>
            <consortium name="EnsemblProtists"/>
        </authorList>
    </citation>
    <scope>IDENTIFICATION</scope>
</reference>
<feature type="active site" description="Tele-phosphohistidine intermediate" evidence="4">
    <location>
        <position position="269"/>
    </location>
</feature>
<feature type="active site" description="Proton donor/acceptor" evidence="4">
    <location>
        <position position="354"/>
    </location>
</feature>
<dbReference type="OMA" id="RWIQERC"/>
<dbReference type="PRINTS" id="PR00991">
    <property type="entry name" value="6PFRUCTKNASE"/>
</dbReference>
<reference evidence="10" key="2">
    <citation type="submission" date="2012-11" db="EMBL/GenBank/DDBJ databases">
        <authorList>
            <person name="Kuo A."/>
            <person name="Curtis B.A."/>
            <person name="Tanifuji G."/>
            <person name="Burki F."/>
            <person name="Gruber A."/>
            <person name="Irimia M."/>
            <person name="Maruyama S."/>
            <person name="Arias M.C."/>
            <person name="Ball S.G."/>
            <person name="Gile G.H."/>
            <person name="Hirakawa Y."/>
            <person name="Hopkins J.F."/>
            <person name="Rensing S.A."/>
            <person name="Schmutz J."/>
            <person name="Symeonidi A."/>
            <person name="Elias M."/>
            <person name="Eveleigh R.J."/>
            <person name="Herman E.K."/>
            <person name="Klute M.J."/>
            <person name="Nakayama T."/>
            <person name="Obornik M."/>
            <person name="Reyes-Prieto A."/>
            <person name="Armbrust E.V."/>
            <person name="Aves S.J."/>
            <person name="Beiko R.G."/>
            <person name="Coutinho P."/>
            <person name="Dacks J.B."/>
            <person name="Durnford D.G."/>
            <person name="Fast N.M."/>
            <person name="Green B.R."/>
            <person name="Grisdale C."/>
            <person name="Hempe F."/>
            <person name="Henrissat B."/>
            <person name="Hoppner M.P."/>
            <person name="Ishida K.-I."/>
            <person name="Kim E."/>
            <person name="Koreny L."/>
            <person name="Kroth P.G."/>
            <person name="Liu Y."/>
            <person name="Malik S.-B."/>
            <person name="Maier U.G."/>
            <person name="McRose D."/>
            <person name="Mock T."/>
            <person name="Neilson J.A."/>
            <person name="Onodera N.T."/>
            <person name="Poole A.M."/>
            <person name="Pritham E.J."/>
            <person name="Richards T.A."/>
            <person name="Rocap G."/>
            <person name="Roy S.W."/>
            <person name="Sarai C."/>
            <person name="Schaack S."/>
            <person name="Shirato S."/>
            <person name="Slamovits C.H."/>
            <person name="Spencer D.F."/>
            <person name="Suzuki S."/>
            <person name="Worden A.Z."/>
            <person name="Zauner S."/>
            <person name="Barry K."/>
            <person name="Bell C."/>
            <person name="Bharti A.K."/>
            <person name="Crow J.A."/>
            <person name="Grimwood J."/>
            <person name="Kramer R."/>
            <person name="Lindquist E."/>
            <person name="Lucas S."/>
            <person name="Salamov A."/>
            <person name="McFadden G.I."/>
            <person name="Lane C.E."/>
            <person name="Keeling P.J."/>
            <person name="Gray M.W."/>
            <person name="Grigoriev I.V."/>
            <person name="Archibald J.M."/>
        </authorList>
    </citation>
    <scope>NUCLEOTIDE SEQUENCE</scope>
    <source>
        <strain evidence="10">CCMP2712</strain>
    </source>
</reference>
<accession>L1JQT9</accession>
<dbReference type="PIRSF" id="PIRSF000709">
    <property type="entry name" value="6PFK_2-Ptase"/>
    <property type="match status" value="1"/>
</dbReference>
<evidence type="ECO:0000313" key="9">
    <source>
        <dbReference type="EnsemblProtists" id="EKX50659"/>
    </source>
</evidence>
<dbReference type="InterPro" id="IPR001345">
    <property type="entry name" value="PG/BPGM_mutase_AS"/>
</dbReference>
<organism evidence="8">
    <name type="scientific">Guillardia theta (strain CCMP2712)</name>
    <name type="common">Cryptophyte</name>
    <dbReference type="NCBI Taxonomy" id="905079"/>
    <lineage>
        <taxon>Eukaryota</taxon>
        <taxon>Cryptophyceae</taxon>
        <taxon>Pyrenomonadales</taxon>
        <taxon>Geminigeraceae</taxon>
        <taxon>Guillardia</taxon>
    </lineage>
</organism>
<dbReference type="Pfam" id="PF01591">
    <property type="entry name" value="6PF2K"/>
    <property type="match status" value="1"/>
</dbReference>
<feature type="domain" description="6-phosphofructo-2-kinase" evidence="7">
    <location>
        <begin position="43"/>
        <end position="261"/>
    </location>
</feature>
<dbReference type="PANTHER" id="PTHR10606">
    <property type="entry name" value="6-PHOSPHOFRUCTO-2-KINASE/FRUCTOSE-2,6-BISPHOSPHATASE"/>
    <property type="match status" value="1"/>
</dbReference>
<dbReference type="STRING" id="905079.L1JQT9"/>
<feature type="region of interest" description="Disordered" evidence="6">
    <location>
        <begin position="1"/>
        <end position="41"/>
    </location>
</feature>
<dbReference type="InterPro" id="IPR013079">
    <property type="entry name" value="6Phosfructo_kin"/>
</dbReference>
<sequence>MSTEREEMGGTTLSQKKTFMESSSQNPKPQEVLPPGDADHGTQGDKLVIAMVGLPARGKTYIANKLQRYLSFFHGAPTQVFNVGNYRRKMFGSCVEHDFFDHSNPEGVKARRECSHAALEDLKKFISSGMEKGRVAIFDATNNTRTRRQWLIDELSPILQSKSHIIFVESVCEDENMVENNIRATKLSMPDYQSMEPDVAVADFKKRIAHYMQHYEPLSDQDKEYSWIKTVNGGQQVVLNKIFGYLPGRIASFVMNLHTSPKMIYLTRHGQSEYNLTQKIGGDSSLTAHGEEYATALAAWVHKNILVDNPRARLWTSTLKRTIETGKHIRHDEIMLDGQPWIVMRPREWHALDEIHAGIFDGMTYAEIEAADPEEFAMRKKDKLGYRYPRGESYLDVFQRLDTIIHELERQRDHVLIIAHQGILRILLGYLMWNEVKDREECPHISIPLNTIKCLKPHAYGCTCDSLCLLKKEAGPDGQTEPCAPDPPSH</sequence>
<dbReference type="InterPro" id="IPR003094">
    <property type="entry name" value="6Pfruct_kin"/>
</dbReference>
<evidence type="ECO:0000313" key="10">
    <source>
        <dbReference type="Proteomes" id="UP000011087"/>
    </source>
</evidence>
<dbReference type="SUPFAM" id="SSF52540">
    <property type="entry name" value="P-loop containing nucleoside triphosphate hydrolases"/>
    <property type="match status" value="1"/>
</dbReference>
<feature type="binding site" evidence="5">
    <location>
        <begin position="268"/>
        <end position="275"/>
    </location>
    <ligand>
        <name>substrate</name>
    </ligand>
</feature>
<dbReference type="GO" id="GO:0003873">
    <property type="term" value="F:6-phosphofructo-2-kinase activity"/>
    <property type="evidence" value="ECO:0007669"/>
    <property type="project" value="InterPro"/>
</dbReference>
<comment type="subcellular location">
    <subcellularLocation>
        <location evidence="1">Plastid</location>
        <location evidence="1">Chloroplast</location>
    </subcellularLocation>
</comment>
<dbReference type="FunFam" id="3.40.50.300:FF:000644">
    <property type="entry name" value="GpmB, Fructose-2,6-bisphosphatase"/>
    <property type="match status" value="1"/>
</dbReference>
<evidence type="ECO:0000256" key="1">
    <source>
        <dbReference type="ARBA" id="ARBA00004229"/>
    </source>
</evidence>
<dbReference type="RefSeq" id="XP_005837639.1">
    <property type="nucleotide sequence ID" value="XM_005837582.1"/>
</dbReference>
<dbReference type="Pfam" id="PF00300">
    <property type="entry name" value="His_Phos_1"/>
    <property type="match status" value="1"/>
</dbReference>
<evidence type="ECO:0000256" key="5">
    <source>
        <dbReference type="PIRSR" id="PIRSR613078-2"/>
    </source>
</evidence>
<dbReference type="PaxDb" id="55529-EKX50659"/>
<dbReference type="GO" id="GO:0006003">
    <property type="term" value="P:fructose 2,6-bisphosphate metabolic process"/>
    <property type="evidence" value="ECO:0007669"/>
    <property type="project" value="InterPro"/>
</dbReference>
<protein>
    <recommendedName>
        <fullName evidence="7">6-phosphofructo-2-kinase domain-containing protein</fullName>
    </recommendedName>
</protein>
<dbReference type="CDD" id="cd07067">
    <property type="entry name" value="HP_PGM_like"/>
    <property type="match status" value="1"/>
</dbReference>
<evidence type="ECO:0000313" key="8">
    <source>
        <dbReference type="EMBL" id="EKX50659.1"/>
    </source>
</evidence>
<dbReference type="InterPro" id="IPR027417">
    <property type="entry name" value="P-loop_NTPase"/>
</dbReference>
<dbReference type="EnsemblProtists" id="EKX50659">
    <property type="protein sequence ID" value="EKX50659"/>
    <property type="gene ID" value="GUITHDRAFT_161860"/>
</dbReference>
<keyword evidence="3" id="KW-0067">ATP-binding</keyword>
<dbReference type="GO" id="GO:0004331">
    <property type="term" value="F:fructose-2,6-bisphosphate 2-phosphatase activity"/>
    <property type="evidence" value="ECO:0007669"/>
    <property type="project" value="TreeGrafter"/>
</dbReference>
<evidence type="ECO:0000256" key="2">
    <source>
        <dbReference type="ARBA" id="ARBA00022741"/>
    </source>
</evidence>
<dbReference type="EMBL" id="JH992978">
    <property type="protein sequence ID" value="EKX50659.1"/>
    <property type="molecule type" value="Genomic_DNA"/>
</dbReference>
<dbReference type="SUPFAM" id="SSF53254">
    <property type="entry name" value="Phosphoglycerate mutase-like"/>
    <property type="match status" value="1"/>
</dbReference>
<evidence type="ECO:0000256" key="4">
    <source>
        <dbReference type="PIRSR" id="PIRSR613078-1"/>
    </source>
</evidence>
<dbReference type="SMART" id="SM00855">
    <property type="entry name" value="PGAM"/>
    <property type="match status" value="1"/>
</dbReference>
<keyword evidence="2" id="KW-0547">Nucleotide-binding</keyword>
<feature type="binding site" evidence="5">
    <location>
        <position position="321"/>
    </location>
    <ligand>
        <name>substrate</name>
    </ligand>
</feature>
<dbReference type="OrthoDB" id="267323at2759"/>
<dbReference type="eggNOG" id="KOG0234">
    <property type="taxonomic scope" value="Eukaryota"/>
</dbReference>
<gene>
    <name evidence="8" type="ORF">GUITHDRAFT_161860</name>
</gene>
<dbReference type="GO" id="GO:0005524">
    <property type="term" value="F:ATP binding"/>
    <property type="evidence" value="ECO:0007669"/>
    <property type="project" value="UniProtKB-KW"/>
</dbReference>
<reference evidence="8 10" key="1">
    <citation type="journal article" date="2012" name="Nature">
        <title>Algal genomes reveal evolutionary mosaicism and the fate of nucleomorphs.</title>
        <authorList>
            <consortium name="DOE Joint Genome Institute"/>
            <person name="Curtis B.A."/>
            <person name="Tanifuji G."/>
            <person name="Burki F."/>
            <person name="Gruber A."/>
            <person name="Irimia M."/>
            <person name="Maruyama S."/>
            <person name="Arias M.C."/>
            <person name="Ball S.G."/>
            <person name="Gile G.H."/>
            <person name="Hirakawa Y."/>
            <person name="Hopkins J.F."/>
            <person name="Kuo A."/>
            <person name="Rensing S.A."/>
            <person name="Schmutz J."/>
            <person name="Symeonidi A."/>
            <person name="Elias M."/>
            <person name="Eveleigh R.J."/>
            <person name="Herman E.K."/>
            <person name="Klute M.J."/>
            <person name="Nakayama T."/>
            <person name="Obornik M."/>
            <person name="Reyes-Prieto A."/>
            <person name="Armbrust E.V."/>
            <person name="Aves S.J."/>
            <person name="Beiko R.G."/>
            <person name="Coutinho P."/>
            <person name="Dacks J.B."/>
            <person name="Durnford D.G."/>
            <person name="Fast N.M."/>
            <person name="Green B.R."/>
            <person name="Grisdale C.J."/>
            <person name="Hempel F."/>
            <person name="Henrissat B."/>
            <person name="Hoppner M.P."/>
            <person name="Ishida K."/>
            <person name="Kim E."/>
            <person name="Koreny L."/>
            <person name="Kroth P.G."/>
            <person name="Liu Y."/>
            <person name="Malik S.B."/>
            <person name="Maier U.G."/>
            <person name="McRose D."/>
            <person name="Mock T."/>
            <person name="Neilson J.A."/>
            <person name="Onodera N.T."/>
            <person name="Poole A.M."/>
            <person name="Pritham E.J."/>
            <person name="Richards T.A."/>
            <person name="Rocap G."/>
            <person name="Roy S.W."/>
            <person name="Sarai C."/>
            <person name="Schaack S."/>
            <person name="Shirato S."/>
            <person name="Slamovits C.H."/>
            <person name="Spencer D.F."/>
            <person name="Suzuki S."/>
            <person name="Worden A.Z."/>
            <person name="Zauner S."/>
            <person name="Barry K."/>
            <person name="Bell C."/>
            <person name="Bharti A.K."/>
            <person name="Crow J.A."/>
            <person name="Grimwood J."/>
            <person name="Kramer R."/>
            <person name="Lindquist E."/>
            <person name="Lucas S."/>
            <person name="Salamov A."/>
            <person name="McFadden G.I."/>
            <person name="Lane C.E."/>
            <person name="Keeling P.J."/>
            <person name="Gray M.W."/>
            <person name="Grigoriev I.V."/>
            <person name="Archibald J.M."/>
        </authorList>
    </citation>
    <scope>NUCLEOTIDE SEQUENCE</scope>
    <source>
        <strain evidence="8 10">CCMP2712</strain>
    </source>
</reference>
<dbReference type="HOGENOM" id="CLU_006383_0_1_1"/>
<dbReference type="GeneID" id="17307135"/>
<dbReference type="PROSITE" id="PS00175">
    <property type="entry name" value="PG_MUTASE"/>
    <property type="match status" value="1"/>
</dbReference>
<dbReference type="GO" id="GO:0005829">
    <property type="term" value="C:cytosol"/>
    <property type="evidence" value="ECO:0007669"/>
    <property type="project" value="TreeGrafter"/>
</dbReference>
<evidence type="ECO:0000256" key="3">
    <source>
        <dbReference type="ARBA" id="ARBA00022840"/>
    </source>
</evidence>
<evidence type="ECO:0000259" key="7">
    <source>
        <dbReference type="Pfam" id="PF01591"/>
    </source>
</evidence>